<dbReference type="CDD" id="cd14273">
    <property type="entry name" value="UBA_TAP-C_like"/>
    <property type="match status" value="1"/>
</dbReference>
<dbReference type="Proteomes" id="UP001308179">
    <property type="component" value="Unassembled WGS sequence"/>
</dbReference>
<keyword evidence="4" id="KW-1185">Reference proteome</keyword>
<evidence type="ECO:0000259" key="2">
    <source>
        <dbReference type="PROSITE" id="PS50033"/>
    </source>
</evidence>
<feature type="domain" description="UBX" evidence="2">
    <location>
        <begin position="210"/>
        <end position="276"/>
    </location>
</feature>
<dbReference type="SMART" id="SM00166">
    <property type="entry name" value="UBX"/>
    <property type="match status" value="1"/>
</dbReference>
<dbReference type="Gene3D" id="1.10.8.10">
    <property type="entry name" value="DNA helicase RuvA subunit, C-terminal domain"/>
    <property type="match status" value="1"/>
</dbReference>
<organism evidence="3 4">
    <name type="scientific">Rachicladosporium monterosium</name>
    <dbReference type="NCBI Taxonomy" id="1507873"/>
    <lineage>
        <taxon>Eukaryota</taxon>
        <taxon>Fungi</taxon>
        <taxon>Dikarya</taxon>
        <taxon>Ascomycota</taxon>
        <taxon>Pezizomycotina</taxon>
        <taxon>Dothideomycetes</taxon>
        <taxon>Dothideomycetidae</taxon>
        <taxon>Cladosporiales</taxon>
        <taxon>Cladosporiaceae</taxon>
        <taxon>Rachicladosporium</taxon>
    </lineage>
</organism>
<comment type="caution">
    <text evidence="3">The sequence shown here is derived from an EMBL/GenBank/DDBJ whole genome shotgun (WGS) entry which is preliminary data.</text>
</comment>
<evidence type="ECO:0000313" key="4">
    <source>
        <dbReference type="Proteomes" id="UP001308179"/>
    </source>
</evidence>
<reference evidence="3 4" key="1">
    <citation type="submission" date="2023-08" db="EMBL/GenBank/DDBJ databases">
        <title>Black Yeasts Isolated from many extreme environments.</title>
        <authorList>
            <person name="Coleine C."/>
            <person name="Stajich J.E."/>
            <person name="Selbmann L."/>
        </authorList>
    </citation>
    <scope>NUCLEOTIDE SEQUENCE [LARGE SCALE GENOMIC DNA]</scope>
    <source>
        <strain evidence="3 4">CCFEE 5386</strain>
    </source>
</reference>
<proteinExistence type="predicted"/>
<dbReference type="SUPFAM" id="SSF46934">
    <property type="entry name" value="UBA-like"/>
    <property type="match status" value="1"/>
</dbReference>
<evidence type="ECO:0000313" key="3">
    <source>
        <dbReference type="EMBL" id="KAK5146045.1"/>
    </source>
</evidence>
<feature type="compositionally biased region" description="Basic and acidic residues" evidence="1">
    <location>
        <begin position="1"/>
        <end position="11"/>
    </location>
</feature>
<dbReference type="Pfam" id="PF14555">
    <property type="entry name" value="UBA_4"/>
    <property type="match status" value="1"/>
</dbReference>
<feature type="region of interest" description="Disordered" evidence="1">
    <location>
        <begin position="1"/>
        <end position="198"/>
    </location>
</feature>
<gene>
    <name evidence="3" type="primary">SHP1</name>
    <name evidence="3" type="ORF">LTR32_002300</name>
</gene>
<dbReference type="InterPro" id="IPR029071">
    <property type="entry name" value="Ubiquitin-like_domsf"/>
</dbReference>
<dbReference type="InterPro" id="IPR001012">
    <property type="entry name" value="UBX_dom"/>
</dbReference>
<name>A0ABR0LC31_9PEZI</name>
<dbReference type="PROSITE" id="PS50033">
    <property type="entry name" value="UBX"/>
    <property type="match status" value="1"/>
</dbReference>
<dbReference type="PANTHER" id="PTHR23333:SF20">
    <property type="entry name" value="NSFL1 COFACTOR P47"/>
    <property type="match status" value="1"/>
</dbReference>
<dbReference type="Gene3D" id="3.10.20.90">
    <property type="entry name" value="Phosphatidylinositol 3-kinase Catalytic Subunit, Chain A, domain 1"/>
    <property type="match status" value="1"/>
</dbReference>
<accession>A0ABR0LC31</accession>
<dbReference type="PANTHER" id="PTHR23333">
    <property type="entry name" value="UBX DOMAIN CONTAINING PROTEIN"/>
    <property type="match status" value="1"/>
</dbReference>
<dbReference type="CDD" id="cd01770">
    <property type="entry name" value="UBX_UBXN2"/>
    <property type="match status" value="1"/>
</dbReference>
<sequence>MDGDKADKIAEFSELTGASPSIAQGALESTDWNVEEAADLYFAANDENTGGGDDELMESMEQPQQQSEQAQPQQAQASQSTRRPPGQRPKQMTMQDLQRGQDGDEDDEDDDKPRDLFAGGEKSGLAVQDPSKQSGPMDHFKNIMNQAKQNRSRPGGEEEAAPTGSANFRGPAQTLGGDDAPSRPAGEPVAAPSGRQSMPRVTRTLHLWADEAPTVQLQIRLGDGTQLRSRFNTTHTVGDVYEFVNRASTASAQRSYSLMTTFPSKELSDKAQVLGEMADFKRGGVVVQKWT</sequence>
<protein>
    <submittedName>
        <fullName evidence="3">Protein phosphatase regulator</fullName>
    </submittedName>
</protein>
<dbReference type="Pfam" id="PF00789">
    <property type="entry name" value="UBX"/>
    <property type="match status" value="1"/>
</dbReference>
<feature type="compositionally biased region" description="Low complexity" evidence="1">
    <location>
        <begin position="59"/>
        <end position="80"/>
    </location>
</feature>
<dbReference type="InterPro" id="IPR009060">
    <property type="entry name" value="UBA-like_sf"/>
</dbReference>
<evidence type="ECO:0000256" key="1">
    <source>
        <dbReference type="SAM" id="MobiDB-lite"/>
    </source>
</evidence>
<dbReference type="EMBL" id="JAVRRR010000110">
    <property type="protein sequence ID" value="KAK5146045.1"/>
    <property type="molecule type" value="Genomic_DNA"/>
</dbReference>
<dbReference type="SUPFAM" id="SSF54236">
    <property type="entry name" value="Ubiquitin-like"/>
    <property type="match status" value="1"/>
</dbReference>